<evidence type="ECO:0000256" key="8">
    <source>
        <dbReference type="ARBA" id="ARBA00023136"/>
    </source>
</evidence>
<dbReference type="OrthoDB" id="10261439at2759"/>
<dbReference type="InterPro" id="IPR029446">
    <property type="entry name" value="COPB1_appendage_platform_dom"/>
</dbReference>
<accession>A0A0L0CWZ0</accession>
<feature type="region of interest" description="Disordered" evidence="12">
    <location>
        <begin position="252"/>
        <end position="288"/>
    </location>
</feature>
<keyword evidence="11" id="KW-0175">Coiled coil</keyword>
<evidence type="ECO:0000259" key="15">
    <source>
        <dbReference type="Pfam" id="PF14806"/>
    </source>
</evidence>
<reference evidence="17" key="2">
    <citation type="submission" date="2015-07" db="EMBL/GenBank/DDBJ databases">
        <title>The genome sequence of Plasmodium falciparum RAJ116.</title>
        <authorList>
            <consortium name="The Broad Institute Genome Sequencing Platform"/>
            <person name="Volkman S.K."/>
            <person name="Neafsey D.E."/>
            <person name="Dash A.P."/>
            <person name="Chitnis C.E."/>
            <person name="Hartl D.L."/>
            <person name="Young S.K."/>
            <person name="Kodira C.D."/>
            <person name="Zeng Q."/>
            <person name="Koehrsen M."/>
            <person name="Godfrey P."/>
            <person name="Alvarado L."/>
            <person name="Berlin A."/>
            <person name="Borenstein D."/>
            <person name="Chen Z."/>
            <person name="Engels R."/>
            <person name="Freedman E."/>
            <person name="Gellesch M."/>
            <person name="Goldberg J."/>
            <person name="Griggs A."/>
            <person name="Gujja S."/>
            <person name="Heiman D."/>
            <person name="Hepburn T."/>
            <person name="Howarth C."/>
            <person name="Jen D."/>
            <person name="Larson L."/>
            <person name="Lewis B."/>
            <person name="Mehta T."/>
            <person name="Park D."/>
            <person name="Pearson M."/>
            <person name="Roberts A."/>
            <person name="Saif S."/>
            <person name="Shea T."/>
            <person name="Shenoy N."/>
            <person name="Sisk P."/>
            <person name="Stolte C."/>
            <person name="Sykes S."/>
            <person name="Walk T."/>
            <person name="White J."/>
            <person name="Yandava C."/>
            <person name="Wirth D.F."/>
            <person name="Nusbaum C."/>
            <person name="Birren B."/>
        </authorList>
    </citation>
    <scope>NUCLEOTIDE SEQUENCE [LARGE SCALE GENOMIC DNA]</scope>
    <source>
        <strain evidence="17">RAJ116</strain>
    </source>
</reference>
<comment type="function">
    <text evidence="10">The coatomer is a cytosolic protein complex that binds to dilysine motifs and reversibly associates with Golgi non-clathrin-coated vesicles, which further mediate biosynthetic protein transport from the ER, via the Golgi up to the trans Golgi network. Coatomer complex is required for budding from Golgi membranes, and is essential for the retrograde Golgi-to-ER transport of dilysine-tagged proteins.</text>
</comment>
<keyword evidence="8 10" id="KW-0472">Membrane</keyword>
<evidence type="ECO:0000256" key="11">
    <source>
        <dbReference type="SAM" id="Coils"/>
    </source>
</evidence>
<evidence type="ECO:0000256" key="3">
    <source>
        <dbReference type="ARBA" id="ARBA00022490"/>
    </source>
</evidence>
<comment type="subcellular location">
    <subcellularLocation>
        <location evidence="10">Cytoplasm</location>
    </subcellularLocation>
    <subcellularLocation>
        <location evidence="1 10">Golgi apparatus membrane</location>
        <topology evidence="1 10">Peripheral membrane protein</topology>
        <orientation evidence="1 10">Cytoplasmic side</orientation>
    </subcellularLocation>
    <subcellularLocation>
        <location evidence="10">Cytoplasmic vesicle</location>
        <location evidence="10">COPI-coated vesicle membrane</location>
        <topology evidence="10">Peripheral membrane protein</topology>
        <orientation evidence="10">Cytoplasmic side</orientation>
    </subcellularLocation>
</comment>
<organism evidence="16 17">
    <name type="scientific">Plasmodium falciparum RAJ116</name>
    <dbReference type="NCBI Taxonomy" id="580058"/>
    <lineage>
        <taxon>Eukaryota</taxon>
        <taxon>Sar</taxon>
        <taxon>Alveolata</taxon>
        <taxon>Apicomplexa</taxon>
        <taxon>Aconoidasida</taxon>
        <taxon>Haemosporida</taxon>
        <taxon>Plasmodiidae</taxon>
        <taxon>Plasmodium</taxon>
        <taxon>Plasmodium (Laverania)</taxon>
    </lineage>
</organism>
<dbReference type="AlphaFoldDB" id="A0A0L0CWZ0"/>
<feature type="domain" description="Coatomer beta subunit C-terminal" evidence="14">
    <location>
        <begin position="590"/>
        <end position="706"/>
    </location>
</feature>
<dbReference type="Pfam" id="PF01602">
    <property type="entry name" value="Adaptin_N"/>
    <property type="match status" value="1"/>
</dbReference>
<feature type="coiled-coil region" evidence="11">
    <location>
        <begin position="360"/>
        <end position="387"/>
    </location>
</feature>
<keyword evidence="6 10" id="KW-0653">Protein transport</keyword>
<keyword evidence="5 10" id="KW-0931">ER-Golgi transport</keyword>
<feature type="domain" description="Clathrin/coatomer adaptor adaptin-like N-terminal" evidence="13">
    <location>
        <begin position="24"/>
        <end position="523"/>
    </location>
</feature>
<dbReference type="InterPro" id="IPR011989">
    <property type="entry name" value="ARM-like"/>
</dbReference>
<evidence type="ECO:0000256" key="5">
    <source>
        <dbReference type="ARBA" id="ARBA00022892"/>
    </source>
</evidence>
<evidence type="ECO:0000259" key="14">
    <source>
        <dbReference type="Pfam" id="PF07718"/>
    </source>
</evidence>
<dbReference type="GO" id="GO:0006888">
    <property type="term" value="P:endoplasmic reticulum to Golgi vesicle-mediated transport"/>
    <property type="evidence" value="ECO:0007669"/>
    <property type="project" value="TreeGrafter"/>
</dbReference>
<dbReference type="InterPro" id="IPR016024">
    <property type="entry name" value="ARM-type_fold"/>
</dbReference>
<feature type="compositionally biased region" description="Acidic residues" evidence="12">
    <location>
        <begin position="252"/>
        <end position="275"/>
    </location>
</feature>
<feature type="domain" description="Coatomer beta subunit appendage platform" evidence="15">
    <location>
        <begin position="713"/>
        <end position="874"/>
    </location>
</feature>
<dbReference type="InterPro" id="IPR002553">
    <property type="entry name" value="Clathrin/coatomer_adapt-like_N"/>
</dbReference>
<dbReference type="InterPro" id="IPR011710">
    <property type="entry name" value="Coatomer_bsu_C"/>
</dbReference>
<evidence type="ECO:0000313" key="16">
    <source>
        <dbReference type="EMBL" id="KNC36818.1"/>
    </source>
</evidence>
<reference evidence="17" key="1">
    <citation type="submission" date="2015-07" db="EMBL/GenBank/DDBJ databases">
        <title>Annotation of Plasmodium falciparum RAJ116.</title>
        <authorList>
            <consortium name="The Broad Institute Genome Sequencing Platform"/>
            <person name="Volkman S.K."/>
            <person name="Neafsey D.E."/>
            <person name="Dash A.P."/>
            <person name="Chitnis C.E."/>
            <person name="Hartl D.L."/>
            <person name="Young S.K."/>
            <person name="Zeng Q."/>
            <person name="Koehrsen M."/>
            <person name="Alvarado L."/>
            <person name="Berlin A."/>
            <person name="Borenstein D."/>
            <person name="Chapman S.B."/>
            <person name="Chen Z."/>
            <person name="Engels R."/>
            <person name="Freedman E."/>
            <person name="Gellesch M."/>
            <person name="Goldberg J."/>
            <person name="Griggs A."/>
            <person name="Gujja S."/>
            <person name="Heilman E.R."/>
            <person name="Heiman D.I."/>
            <person name="Howarth C."/>
            <person name="Jen D."/>
            <person name="Larson L."/>
            <person name="Mehta T."/>
            <person name="Neiman D."/>
            <person name="Park D."/>
            <person name="Pearson M."/>
            <person name="Roberts A."/>
            <person name="Saif S."/>
            <person name="Shea T."/>
            <person name="Shenoy N."/>
            <person name="Sisk P."/>
            <person name="Stolte C."/>
            <person name="Sykes S."/>
            <person name="Walk T."/>
            <person name="White J."/>
            <person name="Yandava C."/>
            <person name="Haas B."/>
            <person name="Henn M.R."/>
            <person name="Nusbaum C."/>
            <person name="Birren B."/>
        </authorList>
    </citation>
    <scope>NUCLEOTIDE SEQUENCE [LARGE SCALE GENOMIC DNA]</scope>
    <source>
        <strain evidence="17">RAJ116</strain>
    </source>
</reference>
<keyword evidence="7 10" id="KW-0333">Golgi apparatus</keyword>
<dbReference type="GO" id="GO:0006886">
    <property type="term" value="P:intracellular protein transport"/>
    <property type="evidence" value="ECO:0007669"/>
    <property type="project" value="InterPro"/>
</dbReference>
<evidence type="ECO:0000256" key="4">
    <source>
        <dbReference type="ARBA" id="ARBA00022737"/>
    </source>
</evidence>
<dbReference type="SUPFAM" id="SSF48371">
    <property type="entry name" value="ARM repeat"/>
    <property type="match status" value="1"/>
</dbReference>
<evidence type="ECO:0000256" key="2">
    <source>
        <dbReference type="ARBA" id="ARBA00022448"/>
    </source>
</evidence>
<dbReference type="PANTHER" id="PTHR10635">
    <property type="entry name" value="COATOMER SUBUNIT BETA"/>
    <property type="match status" value="1"/>
</dbReference>
<keyword evidence="4" id="KW-0677">Repeat</keyword>
<protein>
    <recommendedName>
        <fullName evidence="10">Coatomer subunit beta</fullName>
    </recommendedName>
    <alternativeName>
        <fullName evidence="10">Beta-coat protein</fullName>
    </alternativeName>
</protein>
<dbReference type="PIRSF" id="PIRSF005727">
    <property type="entry name" value="Coatomer_beta_subunit"/>
    <property type="match status" value="1"/>
</dbReference>
<evidence type="ECO:0000259" key="13">
    <source>
        <dbReference type="Pfam" id="PF01602"/>
    </source>
</evidence>
<proteinExistence type="predicted"/>
<dbReference type="EMBL" id="GG664270">
    <property type="protein sequence ID" value="KNC36818.1"/>
    <property type="molecule type" value="Genomic_DNA"/>
</dbReference>
<evidence type="ECO:0000256" key="1">
    <source>
        <dbReference type="ARBA" id="ARBA00004255"/>
    </source>
</evidence>
<keyword evidence="3 10" id="KW-0963">Cytoplasm</keyword>
<dbReference type="GO" id="GO:0030126">
    <property type="term" value="C:COPI vesicle coat"/>
    <property type="evidence" value="ECO:0007669"/>
    <property type="project" value="InterPro"/>
</dbReference>
<dbReference type="Gene3D" id="1.25.10.10">
    <property type="entry name" value="Leucine-rich Repeat Variant"/>
    <property type="match status" value="1"/>
</dbReference>
<sequence>MSNFEIDNNCTLYICTDNCEVPTNNEIQKKLESQNVDKKIEGMENLIFNIIQGVSYENLLMCVIRYIVPHKDHRLKKMCHIFFEIVDKCNSDGSLKEEMILVCNALRNDIISPNEYVRGSTLRLLSKIKYLKILDPLMETITKNLGHRHSYVRKNAITCIHTIIKHHGVDIIPNAVKEVEKILFLEGDISTKRSALAMLTDIDPLTTLKYILSLNDQLYDTADVILLEVIHLFKKLYIPHVFDDSYLLINDEDKDDDDENNDENNDKESDEEDDHGDDHNDYNINSNLKEEEKYKYNYNDHIYDENKNNKENNLLDYKKINNIHNITSNERYSQSTNHIYTQNNKIGDTYKYISNKSNNVIHHKNEYKELGEELNLLSEDINFKQKKLNENNYNQYKNHVIKILLNMLSKNVSYSVLYEGACCLLYMSTSALSIKTACECFIKLLINQHDNNIKLIVIDKLYYIMCKWKNILENYAMDLLRALNFPSRDIKVKILNLVLHVLTKRNVHLVLNVLKKELLKLNDQVSTYSRNKLFLNDQGEKENVDDDIYFRVLKEKKNILNMLDEETSSVCINENLEKLKLKYTLNNDMLFEENEFQYPSIKYNYSSLFLAKLYNSQILTGTDDDIFIEALPIISNVNLIIEIYVYNQSNVYLQNIYINLSTHGNLKPIDKIPEFNLAPNEKKKFKISVKVHTTEAGIIFGYVFYERKNDNHKNYIVLNELHINMTDYINASFISSHLFRIMWSEFEWENKINIHTSIRDAFELLKLIIKNTNMTIVERFMPLEYYDMEIKNNVNQVNISPIDIYISYISTLEDLKCLVNNSAFFSVNLFSRSIFGEDSLANLSVQKSADGKLSGSIRVRSRTQGIALSLGDKLTLLQTGINADM</sequence>
<evidence type="ECO:0000256" key="10">
    <source>
        <dbReference type="PIRNR" id="PIRNR005727"/>
    </source>
</evidence>
<dbReference type="Proteomes" id="UP000054566">
    <property type="component" value="Unassembled WGS sequence"/>
</dbReference>
<dbReference type="GO" id="GO:0005198">
    <property type="term" value="F:structural molecule activity"/>
    <property type="evidence" value="ECO:0007669"/>
    <property type="project" value="InterPro"/>
</dbReference>
<dbReference type="InterPro" id="IPR016460">
    <property type="entry name" value="COPB1"/>
</dbReference>
<name>A0A0L0CWZ0_PLAFA</name>
<comment type="subunit">
    <text evidence="10">Oligomeric complex that consists of at least the alpha, beta, beta', gamma, delta, epsilon and zeta subunits.</text>
</comment>
<evidence type="ECO:0000256" key="6">
    <source>
        <dbReference type="ARBA" id="ARBA00022927"/>
    </source>
</evidence>
<keyword evidence="2 10" id="KW-0813">Transport</keyword>
<evidence type="ECO:0000256" key="12">
    <source>
        <dbReference type="SAM" id="MobiDB-lite"/>
    </source>
</evidence>
<gene>
    <name evidence="16" type="ORF">PFLG_01494</name>
</gene>
<evidence type="ECO:0000256" key="9">
    <source>
        <dbReference type="ARBA" id="ARBA00023329"/>
    </source>
</evidence>
<dbReference type="Pfam" id="PF14806">
    <property type="entry name" value="Coatomer_b_Cpla"/>
    <property type="match status" value="1"/>
</dbReference>
<dbReference type="PANTHER" id="PTHR10635:SF0">
    <property type="entry name" value="COATOMER SUBUNIT BETA"/>
    <property type="match status" value="1"/>
</dbReference>
<dbReference type="Pfam" id="PF07718">
    <property type="entry name" value="Coatamer_beta_C"/>
    <property type="match status" value="1"/>
</dbReference>
<dbReference type="GO" id="GO:0006891">
    <property type="term" value="P:intra-Golgi vesicle-mediated transport"/>
    <property type="evidence" value="ECO:0007669"/>
    <property type="project" value="TreeGrafter"/>
</dbReference>
<evidence type="ECO:0000313" key="17">
    <source>
        <dbReference type="Proteomes" id="UP000054566"/>
    </source>
</evidence>
<evidence type="ECO:0000256" key="7">
    <source>
        <dbReference type="ARBA" id="ARBA00023034"/>
    </source>
</evidence>
<keyword evidence="9 10" id="KW-0968">Cytoplasmic vesicle</keyword>
<dbReference type="GO" id="GO:0000139">
    <property type="term" value="C:Golgi membrane"/>
    <property type="evidence" value="ECO:0007669"/>
    <property type="project" value="UniProtKB-SubCell"/>
</dbReference>